<evidence type="ECO:0000313" key="1">
    <source>
        <dbReference type="EMBL" id="RZT64339.1"/>
    </source>
</evidence>
<organism evidence="1 2">
    <name type="scientific">Microcella alkaliphila</name>
    <dbReference type="NCBI Taxonomy" id="279828"/>
    <lineage>
        <taxon>Bacteria</taxon>
        <taxon>Bacillati</taxon>
        <taxon>Actinomycetota</taxon>
        <taxon>Actinomycetes</taxon>
        <taxon>Micrococcales</taxon>
        <taxon>Microbacteriaceae</taxon>
        <taxon>Microcella</taxon>
    </lineage>
</organism>
<dbReference type="RefSeq" id="WP_130280822.1">
    <property type="nucleotide sequence ID" value="NZ_SGXT01000011.1"/>
</dbReference>
<comment type="caution">
    <text evidence="1">The sequence shown here is derived from an EMBL/GenBank/DDBJ whole genome shotgun (WGS) entry which is preliminary data.</text>
</comment>
<dbReference type="Proteomes" id="UP000292408">
    <property type="component" value="Unassembled WGS sequence"/>
</dbReference>
<dbReference type="AlphaFoldDB" id="A0A4V6MCF0"/>
<dbReference type="OrthoDB" id="5083989at2"/>
<protein>
    <submittedName>
        <fullName evidence="1">Uncharacterized protein</fullName>
    </submittedName>
</protein>
<gene>
    <name evidence="1" type="ORF">EV140_0583</name>
</gene>
<proteinExistence type="predicted"/>
<keyword evidence="2" id="KW-1185">Reference proteome</keyword>
<dbReference type="EMBL" id="SGXT01000011">
    <property type="protein sequence ID" value="RZT64339.1"/>
    <property type="molecule type" value="Genomic_DNA"/>
</dbReference>
<evidence type="ECO:0000313" key="2">
    <source>
        <dbReference type="Proteomes" id="UP000292408"/>
    </source>
</evidence>
<name>A0A4V6MCF0_9MICO</name>
<reference evidence="1 2" key="1">
    <citation type="journal article" date="2015" name="Stand. Genomic Sci.">
        <title>Genomic Encyclopedia of Bacterial and Archaeal Type Strains, Phase III: the genomes of soil and plant-associated and newly described type strains.</title>
        <authorList>
            <person name="Whitman W.B."/>
            <person name="Woyke T."/>
            <person name="Klenk H.P."/>
            <person name="Zhou Y."/>
            <person name="Lilburn T.G."/>
            <person name="Beck B.J."/>
            <person name="De Vos P."/>
            <person name="Vandamme P."/>
            <person name="Eisen J.A."/>
            <person name="Garrity G."/>
            <person name="Hugenholtz P."/>
            <person name="Kyrpides N.C."/>
        </authorList>
    </citation>
    <scope>NUCLEOTIDE SEQUENCE [LARGE SCALE GENOMIC DNA]</scope>
    <source>
        <strain evidence="1 2">AC4r</strain>
    </source>
</reference>
<accession>A0A4V6MCF0</accession>
<sequence length="71" mass="7874">MSGPAIETWWPELSIGARHALNDALAEERNPHLPESVLAEIESITGDTRDADDALSDDERAFIETQQEQVD</sequence>